<feature type="transmembrane region" description="Helical" evidence="1">
    <location>
        <begin position="76"/>
        <end position="95"/>
    </location>
</feature>
<keyword evidence="1" id="KW-0472">Membrane</keyword>
<proteinExistence type="predicted"/>
<feature type="transmembrane region" description="Helical" evidence="1">
    <location>
        <begin position="134"/>
        <end position="156"/>
    </location>
</feature>
<sequence length="319" mass="33029">MRILAMLAAFVGGASMAVQGRINGELGVRFENGYAAALVSFGGGLIVLIAIAATIPRSRRGFGRLVTALRTGDIPWWHLVAGVIGGWFVIAQGLTIGVLGVAAFTIGTVAGQTISALVVDRIGFGVLPARRVTLNRLAGAAIAIVAVSLTVVVGSTRIGGEMWLLLLPFIGGSLQPLQQAILGSMQRKTQDVVTPSLANFALGTAVIALVCVVVFAGGTGIRELPTEWWLYSGGLIGAVFIAVAAVVVQKLGTLLMSLLLISGQVIAALVLDLVLPAEGQEVTAWSFVSAGLTLVAVIVSSWRRFRRSAPAPAEATTRV</sequence>
<feature type="transmembrane region" description="Helical" evidence="1">
    <location>
        <begin position="33"/>
        <end position="55"/>
    </location>
</feature>
<keyword evidence="1" id="KW-0812">Transmembrane</keyword>
<keyword evidence="1" id="KW-1133">Transmembrane helix</keyword>
<feature type="transmembrane region" description="Helical" evidence="1">
    <location>
        <begin position="101"/>
        <end position="122"/>
    </location>
</feature>
<dbReference type="RefSeq" id="WP_086992586.1">
    <property type="nucleotide sequence ID" value="NZ_FUHU01000043.1"/>
</dbReference>
<dbReference type="AlphaFoldDB" id="A0A1R4GCU3"/>
<dbReference type="InterPro" id="IPR006750">
    <property type="entry name" value="YdcZ"/>
</dbReference>
<gene>
    <name evidence="2" type="ORF">CZ674_10935</name>
</gene>
<dbReference type="PANTHER" id="PTHR34821:SF2">
    <property type="entry name" value="INNER MEMBRANE PROTEIN YDCZ"/>
    <property type="match status" value="1"/>
</dbReference>
<feature type="transmembrane region" description="Helical" evidence="1">
    <location>
        <begin position="228"/>
        <end position="248"/>
    </location>
</feature>
<reference evidence="2 3" key="1">
    <citation type="submission" date="2017-02" db="EMBL/GenBank/DDBJ databases">
        <authorList>
            <person name="Peterson S.W."/>
        </authorList>
    </citation>
    <scope>NUCLEOTIDE SEQUENCE [LARGE SCALE GENOMIC DNA]</scope>
    <source>
        <strain evidence="2 3">LMG 22410</strain>
    </source>
</reference>
<dbReference type="Pfam" id="PF04657">
    <property type="entry name" value="DMT_YdcZ"/>
    <property type="match status" value="2"/>
</dbReference>
<dbReference type="EMBL" id="FUHU01000043">
    <property type="protein sequence ID" value="SJM65976.1"/>
    <property type="molecule type" value="Genomic_DNA"/>
</dbReference>
<dbReference type="PANTHER" id="PTHR34821">
    <property type="entry name" value="INNER MEMBRANE PROTEIN YDCZ"/>
    <property type="match status" value="1"/>
</dbReference>
<evidence type="ECO:0000256" key="1">
    <source>
        <dbReference type="SAM" id="Phobius"/>
    </source>
</evidence>
<feature type="transmembrane region" description="Helical" evidence="1">
    <location>
        <begin position="255"/>
        <end position="276"/>
    </location>
</feature>
<evidence type="ECO:0000313" key="2">
    <source>
        <dbReference type="EMBL" id="SJM65976.1"/>
    </source>
</evidence>
<name>A0A1R4GCU3_9MICO</name>
<evidence type="ECO:0000313" key="3">
    <source>
        <dbReference type="Proteomes" id="UP000195787"/>
    </source>
</evidence>
<feature type="transmembrane region" description="Helical" evidence="1">
    <location>
        <begin position="197"/>
        <end position="216"/>
    </location>
</feature>
<dbReference type="Proteomes" id="UP000195787">
    <property type="component" value="Unassembled WGS sequence"/>
</dbReference>
<dbReference type="GeneID" id="303173725"/>
<dbReference type="GO" id="GO:0005886">
    <property type="term" value="C:plasma membrane"/>
    <property type="evidence" value="ECO:0007669"/>
    <property type="project" value="TreeGrafter"/>
</dbReference>
<feature type="transmembrane region" description="Helical" evidence="1">
    <location>
        <begin position="282"/>
        <end position="302"/>
    </location>
</feature>
<accession>A0A1R4GCU3</accession>
<feature type="transmembrane region" description="Helical" evidence="1">
    <location>
        <begin position="162"/>
        <end position="185"/>
    </location>
</feature>
<protein>
    <submittedName>
        <fullName evidence="2">Putative inner membrane protein</fullName>
    </submittedName>
</protein>
<keyword evidence="3" id="KW-1185">Reference proteome</keyword>
<organism evidence="2 3">
    <name type="scientific">Agrococcus casei LMG 22410</name>
    <dbReference type="NCBI Taxonomy" id="1255656"/>
    <lineage>
        <taxon>Bacteria</taxon>
        <taxon>Bacillati</taxon>
        <taxon>Actinomycetota</taxon>
        <taxon>Actinomycetes</taxon>
        <taxon>Micrococcales</taxon>
        <taxon>Microbacteriaceae</taxon>
        <taxon>Agrococcus</taxon>
    </lineage>
</organism>